<reference evidence="2 3" key="1">
    <citation type="journal article" date="2016" name="Nat. Commun.">
        <title>Thousands of microbial genomes shed light on interconnected biogeochemical processes in an aquifer system.</title>
        <authorList>
            <person name="Anantharaman K."/>
            <person name="Brown C.T."/>
            <person name="Hug L.A."/>
            <person name="Sharon I."/>
            <person name="Castelle C.J."/>
            <person name="Probst A.J."/>
            <person name="Thomas B.C."/>
            <person name="Singh A."/>
            <person name="Wilkins M.J."/>
            <person name="Karaoz U."/>
            <person name="Brodie E.L."/>
            <person name="Williams K.H."/>
            <person name="Hubbard S.S."/>
            <person name="Banfield J.F."/>
        </authorList>
    </citation>
    <scope>NUCLEOTIDE SEQUENCE [LARGE SCALE GENOMIC DNA]</scope>
</reference>
<evidence type="ECO:0000313" key="3">
    <source>
        <dbReference type="Proteomes" id="UP000176185"/>
    </source>
</evidence>
<accession>A0A1F4XGP1</accession>
<proteinExistence type="predicted"/>
<keyword evidence="1" id="KW-0472">Membrane</keyword>
<name>A0A1F4XGP1_9BACT</name>
<keyword evidence="1" id="KW-0812">Transmembrane</keyword>
<keyword evidence="1" id="KW-1133">Transmembrane helix</keyword>
<dbReference type="InterPro" id="IPR027981">
    <property type="entry name" value="DUF4446"/>
</dbReference>
<dbReference type="Pfam" id="PF14584">
    <property type="entry name" value="DUF4446"/>
    <property type="match status" value="1"/>
</dbReference>
<dbReference type="AlphaFoldDB" id="A0A1F4XGP1"/>
<evidence type="ECO:0000313" key="2">
    <source>
        <dbReference type="EMBL" id="OGC80800.1"/>
    </source>
</evidence>
<evidence type="ECO:0000256" key="1">
    <source>
        <dbReference type="SAM" id="Phobius"/>
    </source>
</evidence>
<evidence type="ECO:0008006" key="4">
    <source>
        <dbReference type="Google" id="ProtNLM"/>
    </source>
</evidence>
<sequence>MSFVSLGPIVAKLAWWLALAAPYVAVGALVVSIIAVAYAIALKWRFKRLALGRNGSIEESVSILARDMKEIKKFRSELETYLKVAETRLQGTVSGVGVVRFNPFSGDGSGGNQSFAAAFLDEGGNGVVFSSLYARDRVGLYAKPIEKGISSYELTGEEKEAIAQAKQSIANRKKK</sequence>
<comment type="caution">
    <text evidence="2">The sequence shown here is derived from an EMBL/GenBank/DDBJ whole genome shotgun (WGS) entry which is preliminary data.</text>
</comment>
<dbReference type="Proteomes" id="UP000176185">
    <property type="component" value="Unassembled WGS sequence"/>
</dbReference>
<dbReference type="EMBL" id="MEWX01000014">
    <property type="protein sequence ID" value="OGC80800.1"/>
    <property type="molecule type" value="Genomic_DNA"/>
</dbReference>
<feature type="transmembrane region" description="Helical" evidence="1">
    <location>
        <begin position="13"/>
        <end position="41"/>
    </location>
</feature>
<dbReference type="STRING" id="1797243.A2943_02905"/>
<organism evidence="2 3">
    <name type="scientific">Candidatus Adlerbacteria bacterium RIFCSPLOWO2_01_FULL_51_16</name>
    <dbReference type="NCBI Taxonomy" id="1797243"/>
    <lineage>
        <taxon>Bacteria</taxon>
        <taxon>Candidatus Adleribacteriota</taxon>
    </lineage>
</organism>
<protein>
    <recommendedName>
        <fullName evidence="4">DUF4446 domain-containing protein</fullName>
    </recommendedName>
</protein>
<gene>
    <name evidence="2" type="ORF">A2943_02905</name>
</gene>